<dbReference type="PRINTS" id="PR01179">
    <property type="entry name" value="ODADCRBXLASE"/>
</dbReference>
<keyword evidence="2" id="KW-0663">Pyridoxal phosphate</keyword>
<dbReference type="Gene3D" id="2.40.37.10">
    <property type="entry name" value="Lyase, Ornithine Decarboxylase, Chain A, domain 1"/>
    <property type="match status" value="1"/>
</dbReference>
<protein>
    <submittedName>
        <fullName evidence="5">Diaminopimelate decarboxylase</fullName>
    </submittedName>
</protein>
<comment type="cofactor">
    <cofactor evidence="1">
        <name>pyridoxal 5'-phosphate</name>
        <dbReference type="ChEBI" id="CHEBI:597326"/>
    </cofactor>
</comment>
<accession>A0A836CNA0</accession>
<dbReference type="Gene3D" id="3.20.20.10">
    <property type="entry name" value="Alanine racemase"/>
    <property type="match status" value="2"/>
</dbReference>
<evidence type="ECO:0000256" key="2">
    <source>
        <dbReference type="ARBA" id="ARBA00022898"/>
    </source>
</evidence>
<dbReference type="Proteomes" id="UP000664859">
    <property type="component" value="Unassembled WGS sequence"/>
</dbReference>
<organism evidence="5 6">
    <name type="scientific">Tribonema minus</name>
    <dbReference type="NCBI Taxonomy" id="303371"/>
    <lineage>
        <taxon>Eukaryota</taxon>
        <taxon>Sar</taxon>
        <taxon>Stramenopiles</taxon>
        <taxon>Ochrophyta</taxon>
        <taxon>PX clade</taxon>
        <taxon>Xanthophyceae</taxon>
        <taxon>Tribonematales</taxon>
        <taxon>Tribonemataceae</taxon>
        <taxon>Tribonema</taxon>
    </lineage>
</organism>
<keyword evidence="6" id="KW-1185">Reference proteome</keyword>
<evidence type="ECO:0000313" key="6">
    <source>
        <dbReference type="Proteomes" id="UP000664859"/>
    </source>
</evidence>
<dbReference type="PANTHER" id="PTHR43727:SF3">
    <property type="entry name" value="GROUP IV DECARBOXYLASE"/>
    <property type="match status" value="1"/>
</dbReference>
<dbReference type="PANTHER" id="PTHR43727">
    <property type="entry name" value="DIAMINOPIMELATE DECARBOXYLASE"/>
    <property type="match status" value="1"/>
</dbReference>
<feature type="domain" description="Orn/DAP/Arg decarboxylase 2 N-terminal" evidence="4">
    <location>
        <begin position="125"/>
        <end position="244"/>
    </location>
</feature>
<dbReference type="PROSITE" id="PS00878">
    <property type="entry name" value="ODR_DC_2_1"/>
    <property type="match status" value="1"/>
</dbReference>
<dbReference type="PROSITE" id="PS00879">
    <property type="entry name" value="ODR_DC_2_2"/>
    <property type="match status" value="1"/>
</dbReference>
<dbReference type="InterPro" id="IPR029066">
    <property type="entry name" value="PLP-binding_barrel"/>
</dbReference>
<evidence type="ECO:0000256" key="1">
    <source>
        <dbReference type="ARBA" id="ARBA00001933"/>
    </source>
</evidence>
<evidence type="ECO:0000313" key="5">
    <source>
        <dbReference type="EMBL" id="KAG5191634.1"/>
    </source>
</evidence>
<dbReference type="SUPFAM" id="SSF50621">
    <property type="entry name" value="Alanine racemase C-terminal domain-like"/>
    <property type="match status" value="1"/>
</dbReference>
<feature type="region of interest" description="Disordered" evidence="3">
    <location>
        <begin position="1"/>
        <end position="23"/>
    </location>
</feature>
<proteinExistence type="predicted"/>
<evidence type="ECO:0000259" key="4">
    <source>
        <dbReference type="Pfam" id="PF02784"/>
    </source>
</evidence>
<dbReference type="EMBL" id="JAFCMP010000017">
    <property type="protein sequence ID" value="KAG5191634.1"/>
    <property type="molecule type" value="Genomic_DNA"/>
</dbReference>
<sequence>MHPSDSDLAASSAPPAPATHYDTSRHDEWAGAVEGVVRAAVSQLNLGSDECPAVELIDAAVLDAQIASLKAAFPDNWLHAYAIKANPLKGVLARVRAAGLGAECASREELLHARRCGFPARALVKFGEALEPARIDDLVGLYRRHAWLTCVHCHVGSQGCSTAMLVTGVRAAVDFARRVNAAVARRQVVVIDIGGGLCTNYRSNEPAMAGMSFADYAASLRATVPELFTGEFEVITEFGRSIVAKAGVTLSCVAGLKSCGGVPTAVLHTGANQFVRQAYRPAEWFQRLSVFGRDGAVRRCIAARPMVPHNVAGPLCFSGDLLARALPLPQVAAGDIICIHDTGAYCTSMYSMYNSRTPLPVYLVARSAPPQPGARSDYCFTPIKVQSTAQTLAFWE</sequence>
<dbReference type="GO" id="GO:0009089">
    <property type="term" value="P:lysine biosynthetic process via diaminopimelate"/>
    <property type="evidence" value="ECO:0007669"/>
    <property type="project" value="TreeGrafter"/>
</dbReference>
<dbReference type="InterPro" id="IPR009006">
    <property type="entry name" value="Ala_racemase/Decarboxylase_C"/>
</dbReference>
<evidence type="ECO:0000256" key="3">
    <source>
        <dbReference type="SAM" id="MobiDB-lite"/>
    </source>
</evidence>
<name>A0A836CNA0_9STRA</name>
<dbReference type="SUPFAM" id="SSF51419">
    <property type="entry name" value="PLP-binding barrel"/>
    <property type="match status" value="1"/>
</dbReference>
<dbReference type="InterPro" id="IPR022653">
    <property type="entry name" value="De-COase2_pyr-phos_BS"/>
</dbReference>
<gene>
    <name evidence="5" type="ORF">JKP88DRAFT_266510</name>
</gene>
<dbReference type="OrthoDB" id="5034579at2759"/>
<dbReference type="InterPro" id="IPR022644">
    <property type="entry name" value="De-COase2_N"/>
</dbReference>
<comment type="caution">
    <text evidence="5">The sequence shown here is derived from an EMBL/GenBank/DDBJ whole genome shotgun (WGS) entry which is preliminary data.</text>
</comment>
<dbReference type="InterPro" id="IPR000183">
    <property type="entry name" value="Orn/DAP/Arg_de-COase"/>
</dbReference>
<dbReference type="InterPro" id="IPR022657">
    <property type="entry name" value="De-COase2_CS"/>
</dbReference>
<dbReference type="Pfam" id="PF02784">
    <property type="entry name" value="Orn_Arg_deC_N"/>
    <property type="match status" value="1"/>
</dbReference>
<dbReference type="AlphaFoldDB" id="A0A836CNA0"/>
<dbReference type="GO" id="GO:0008836">
    <property type="term" value="F:diaminopimelate decarboxylase activity"/>
    <property type="evidence" value="ECO:0007669"/>
    <property type="project" value="TreeGrafter"/>
</dbReference>
<reference evidence="5" key="1">
    <citation type="submission" date="2021-02" db="EMBL/GenBank/DDBJ databases">
        <title>First Annotated Genome of the Yellow-green Alga Tribonema minus.</title>
        <authorList>
            <person name="Mahan K.M."/>
        </authorList>
    </citation>
    <scope>NUCLEOTIDE SEQUENCE</scope>
    <source>
        <strain evidence="5">UTEX B ZZ1240</strain>
    </source>
</reference>